<feature type="repeat" description="WD" evidence="8">
    <location>
        <begin position="332"/>
        <end position="373"/>
    </location>
</feature>
<dbReference type="Gene3D" id="3.30.40.10">
    <property type="entry name" value="Zinc/RING finger domain, C3HC4 (zinc finger)"/>
    <property type="match status" value="1"/>
</dbReference>
<protein>
    <recommendedName>
        <fullName evidence="14">Bromo domain-containing protein</fullName>
    </recommendedName>
</protein>
<keyword evidence="3" id="KW-0677">Repeat</keyword>
<evidence type="ECO:0000256" key="9">
    <source>
        <dbReference type="SAM" id="MobiDB-lite"/>
    </source>
</evidence>
<feature type="domain" description="PHD-type" evidence="11">
    <location>
        <begin position="1105"/>
        <end position="1218"/>
    </location>
</feature>
<dbReference type="InterPro" id="IPR052060">
    <property type="entry name" value="Bromo_WD_repeat"/>
</dbReference>
<dbReference type="Gene3D" id="2.30.30.1040">
    <property type="match status" value="1"/>
</dbReference>
<dbReference type="GO" id="GO:0005634">
    <property type="term" value="C:nucleus"/>
    <property type="evidence" value="ECO:0007669"/>
    <property type="project" value="TreeGrafter"/>
</dbReference>
<dbReference type="SUPFAM" id="SSF50978">
    <property type="entry name" value="WD40 repeat-like"/>
    <property type="match status" value="1"/>
</dbReference>
<keyword evidence="4" id="KW-0863">Zinc-finger</keyword>
<keyword evidence="1 8" id="KW-0853">WD repeat</keyword>
<evidence type="ECO:0000256" key="4">
    <source>
        <dbReference type="ARBA" id="ARBA00022771"/>
    </source>
</evidence>
<dbReference type="CDD" id="cd00200">
    <property type="entry name" value="WD40"/>
    <property type="match status" value="1"/>
</dbReference>
<dbReference type="PROSITE" id="PS50082">
    <property type="entry name" value="WD_REPEATS_2"/>
    <property type="match status" value="6"/>
</dbReference>
<dbReference type="Proteomes" id="UP000019132">
    <property type="component" value="Unassembled WGS sequence"/>
</dbReference>
<dbReference type="Pfam" id="PF00439">
    <property type="entry name" value="Bromodomain"/>
    <property type="match status" value="1"/>
</dbReference>
<evidence type="ECO:0000256" key="3">
    <source>
        <dbReference type="ARBA" id="ARBA00022737"/>
    </source>
</evidence>
<evidence type="ECO:0000256" key="7">
    <source>
        <dbReference type="PROSITE-ProRule" id="PRU00035"/>
    </source>
</evidence>
<dbReference type="SMART" id="SM00297">
    <property type="entry name" value="BROMO"/>
    <property type="match status" value="1"/>
</dbReference>
<evidence type="ECO:0000259" key="11">
    <source>
        <dbReference type="PROSITE" id="PS51805"/>
    </source>
</evidence>
<dbReference type="EnsemblProtists" id="PYU1_T000989">
    <property type="protein sequence ID" value="PYU1_T000989"/>
    <property type="gene ID" value="PYU1_G000989"/>
</dbReference>
<dbReference type="InterPro" id="IPR019775">
    <property type="entry name" value="WD40_repeat_CS"/>
</dbReference>
<feature type="repeat" description="WD" evidence="8">
    <location>
        <begin position="614"/>
        <end position="656"/>
    </location>
</feature>
<feature type="compositionally biased region" description="Basic and acidic residues" evidence="9">
    <location>
        <begin position="1031"/>
        <end position="1048"/>
    </location>
</feature>
<dbReference type="PROSITE" id="PS50294">
    <property type="entry name" value="WD_REPEATS_REGION"/>
    <property type="match status" value="2"/>
</dbReference>
<feature type="repeat" description="WD" evidence="8">
    <location>
        <begin position="461"/>
        <end position="488"/>
    </location>
</feature>
<dbReference type="PROSITE" id="PS00678">
    <property type="entry name" value="WD_REPEATS_1"/>
    <property type="match status" value="2"/>
</dbReference>
<dbReference type="OMA" id="AVNHSNT"/>
<evidence type="ECO:0008006" key="14">
    <source>
        <dbReference type="Google" id="ProtNLM"/>
    </source>
</evidence>
<dbReference type="InterPro" id="IPR020472">
    <property type="entry name" value="WD40_PAC1"/>
</dbReference>
<dbReference type="CDD" id="cd15571">
    <property type="entry name" value="ePHD"/>
    <property type="match status" value="1"/>
</dbReference>
<dbReference type="PANTHER" id="PTHR16266:SF17">
    <property type="entry name" value="BRWD3"/>
    <property type="match status" value="1"/>
</dbReference>
<feature type="repeat" description="WD" evidence="8">
    <location>
        <begin position="742"/>
        <end position="784"/>
    </location>
</feature>
<feature type="repeat" description="WD" evidence="8">
    <location>
        <begin position="374"/>
        <end position="400"/>
    </location>
</feature>
<reference evidence="13" key="2">
    <citation type="submission" date="2010-04" db="EMBL/GenBank/DDBJ databases">
        <authorList>
            <person name="Buell R."/>
            <person name="Hamilton J."/>
            <person name="Hostetler J."/>
        </authorList>
    </citation>
    <scope>NUCLEOTIDE SEQUENCE [LARGE SCALE GENOMIC DNA]</scope>
    <source>
        <strain evidence="13">DAOM:BR144</strain>
    </source>
</reference>
<dbReference type="Pfam" id="PF00400">
    <property type="entry name" value="WD40"/>
    <property type="match status" value="6"/>
</dbReference>
<dbReference type="InParanoid" id="K3W7P8"/>
<keyword evidence="5" id="KW-0862">Zinc</keyword>
<dbReference type="InterPro" id="IPR036427">
    <property type="entry name" value="Bromodomain-like_sf"/>
</dbReference>
<evidence type="ECO:0000256" key="6">
    <source>
        <dbReference type="ARBA" id="ARBA00023117"/>
    </source>
</evidence>
<dbReference type="InterPro" id="IPR057452">
    <property type="entry name" value="BRWD/PHIP_N"/>
</dbReference>
<keyword evidence="13" id="KW-1185">Reference proteome</keyword>
<evidence type="ECO:0000313" key="12">
    <source>
        <dbReference type="EnsemblProtists" id="PYU1_T000989"/>
    </source>
</evidence>
<accession>K3W7P8</accession>
<dbReference type="PROSITE" id="PS50014">
    <property type="entry name" value="BROMODOMAIN_2"/>
    <property type="match status" value="1"/>
</dbReference>
<evidence type="ECO:0000256" key="5">
    <source>
        <dbReference type="ARBA" id="ARBA00022833"/>
    </source>
</evidence>
<dbReference type="SUPFAM" id="SSF47370">
    <property type="entry name" value="Bromodomain"/>
    <property type="match status" value="1"/>
</dbReference>
<organism evidence="12 13">
    <name type="scientific">Globisporangium ultimum (strain ATCC 200006 / CBS 805.95 / DAOM BR144)</name>
    <name type="common">Pythium ultimum</name>
    <dbReference type="NCBI Taxonomy" id="431595"/>
    <lineage>
        <taxon>Eukaryota</taxon>
        <taxon>Sar</taxon>
        <taxon>Stramenopiles</taxon>
        <taxon>Oomycota</taxon>
        <taxon>Peronosporomycetes</taxon>
        <taxon>Pythiales</taxon>
        <taxon>Pythiaceae</taxon>
        <taxon>Globisporangium</taxon>
    </lineage>
</organism>
<reference evidence="13" key="1">
    <citation type="journal article" date="2010" name="Genome Biol.">
        <title>Genome sequence of the necrotrophic plant pathogen Pythium ultimum reveals original pathogenicity mechanisms and effector repertoire.</title>
        <authorList>
            <person name="Levesque C.A."/>
            <person name="Brouwer H."/>
            <person name="Cano L."/>
            <person name="Hamilton J.P."/>
            <person name="Holt C."/>
            <person name="Huitema E."/>
            <person name="Raffaele S."/>
            <person name="Robideau G.P."/>
            <person name="Thines M."/>
            <person name="Win J."/>
            <person name="Zerillo M.M."/>
            <person name="Beakes G.W."/>
            <person name="Boore J.L."/>
            <person name="Busam D."/>
            <person name="Dumas B."/>
            <person name="Ferriera S."/>
            <person name="Fuerstenberg S.I."/>
            <person name="Gachon C.M."/>
            <person name="Gaulin E."/>
            <person name="Govers F."/>
            <person name="Grenville-Briggs L."/>
            <person name="Horner N."/>
            <person name="Hostetler J."/>
            <person name="Jiang R.H."/>
            <person name="Johnson J."/>
            <person name="Krajaejun T."/>
            <person name="Lin H."/>
            <person name="Meijer H.J."/>
            <person name="Moore B."/>
            <person name="Morris P."/>
            <person name="Phuntmart V."/>
            <person name="Puiu D."/>
            <person name="Shetty J."/>
            <person name="Stajich J.E."/>
            <person name="Tripathy S."/>
            <person name="Wawra S."/>
            <person name="van West P."/>
            <person name="Whitty B.R."/>
            <person name="Coutinho P.M."/>
            <person name="Henrissat B."/>
            <person name="Martin F."/>
            <person name="Thomas P.D."/>
            <person name="Tyler B.M."/>
            <person name="De Vries R.P."/>
            <person name="Kamoun S."/>
            <person name="Yandell M."/>
            <person name="Tisserat N."/>
            <person name="Buell C.R."/>
        </authorList>
    </citation>
    <scope>NUCLEOTIDE SEQUENCE</scope>
    <source>
        <strain evidence="13">DAOM:BR144</strain>
    </source>
</reference>
<dbReference type="VEuPathDB" id="FungiDB:PYU1_G000989"/>
<dbReference type="eggNOG" id="KOG0644">
    <property type="taxonomic scope" value="Eukaryota"/>
</dbReference>
<dbReference type="InterPro" id="IPR013083">
    <property type="entry name" value="Znf_RING/FYVE/PHD"/>
</dbReference>
<feature type="repeat" description="WD" evidence="8">
    <location>
        <begin position="300"/>
        <end position="331"/>
    </location>
</feature>
<keyword evidence="6 7" id="KW-0103">Bromodomain</keyword>
<evidence type="ECO:0000313" key="13">
    <source>
        <dbReference type="Proteomes" id="UP000019132"/>
    </source>
</evidence>
<dbReference type="PRINTS" id="PR00503">
    <property type="entry name" value="BROMODOMAIN"/>
</dbReference>
<dbReference type="Gene3D" id="2.130.10.10">
    <property type="entry name" value="YVTN repeat-like/Quinoprotein amine dehydrogenase"/>
    <property type="match status" value="3"/>
</dbReference>
<dbReference type="InterPro" id="IPR034732">
    <property type="entry name" value="EPHD"/>
</dbReference>
<feature type="region of interest" description="Disordered" evidence="9">
    <location>
        <begin position="979"/>
        <end position="1007"/>
    </location>
</feature>
<dbReference type="GO" id="GO:0008360">
    <property type="term" value="P:regulation of cell shape"/>
    <property type="evidence" value="ECO:0007669"/>
    <property type="project" value="TreeGrafter"/>
</dbReference>
<dbReference type="HOGENOM" id="CLU_242796_0_0_1"/>
<evidence type="ECO:0000256" key="8">
    <source>
        <dbReference type="PROSITE-ProRule" id="PRU00221"/>
    </source>
</evidence>
<dbReference type="InterPro" id="IPR036322">
    <property type="entry name" value="WD40_repeat_dom_sf"/>
</dbReference>
<dbReference type="GO" id="GO:0008270">
    <property type="term" value="F:zinc ion binding"/>
    <property type="evidence" value="ECO:0007669"/>
    <property type="project" value="UniProtKB-KW"/>
</dbReference>
<dbReference type="InterPro" id="IPR001680">
    <property type="entry name" value="WD40_rpt"/>
</dbReference>
<dbReference type="InterPro" id="IPR001487">
    <property type="entry name" value="Bromodomain"/>
</dbReference>
<feature type="region of interest" description="Disordered" evidence="9">
    <location>
        <begin position="1022"/>
        <end position="1053"/>
    </location>
</feature>
<keyword evidence="2" id="KW-0479">Metal-binding</keyword>
<dbReference type="Gene3D" id="1.20.920.10">
    <property type="entry name" value="Bromodomain-like"/>
    <property type="match status" value="1"/>
</dbReference>
<dbReference type="EMBL" id="GL376620">
    <property type="status" value="NOT_ANNOTATED_CDS"/>
    <property type="molecule type" value="Genomic_DNA"/>
</dbReference>
<feature type="domain" description="Bromo" evidence="10">
    <location>
        <begin position="1510"/>
        <end position="1579"/>
    </location>
</feature>
<dbReference type="Pfam" id="PF13771">
    <property type="entry name" value="zf-HC5HC2H"/>
    <property type="match status" value="1"/>
</dbReference>
<dbReference type="GO" id="GO:0007010">
    <property type="term" value="P:cytoskeleton organization"/>
    <property type="evidence" value="ECO:0007669"/>
    <property type="project" value="TreeGrafter"/>
</dbReference>
<dbReference type="GO" id="GO:0006357">
    <property type="term" value="P:regulation of transcription by RNA polymerase II"/>
    <property type="evidence" value="ECO:0007669"/>
    <property type="project" value="TreeGrafter"/>
</dbReference>
<evidence type="ECO:0000256" key="1">
    <source>
        <dbReference type="ARBA" id="ARBA00022574"/>
    </source>
</evidence>
<evidence type="ECO:0000259" key="10">
    <source>
        <dbReference type="PROSITE" id="PS50014"/>
    </source>
</evidence>
<evidence type="ECO:0000256" key="2">
    <source>
        <dbReference type="ARBA" id="ARBA00022723"/>
    </source>
</evidence>
<dbReference type="PRINTS" id="PR00320">
    <property type="entry name" value="GPROTEINBRPT"/>
</dbReference>
<proteinExistence type="predicted"/>
<sequence>MSMKLVFFLIADFLKRRSKCQKAADLLIEELTEHKLLKETMDWTGVKKTATYADYRLRHRDIGSNHLLGLMKTISSASSVRAATTSKKIRLTPRGMTASKSSFGWIGSKSLLMKARVANHRLHLADDDRKALAKAIVSQLFALRKNIRTQRVVERVIHKYERLRQYINAASVDELPEAVRNQVKMTAVIVTVGEQQQDGVTPVVDHVASLAADVRALKQLMQLKQEQKHIDATMHSMLEKATRASLFQTRLRTGRNQISLIQRREVRPPAQTPLPSPFVYSRWRRLKTLDGHLQIRAFCLTYDKTGKFVITGADDRLVKIWSLATGDLLFTLRGHVGNITDLAVNSSNTLLASSSDDKTVRVWELRTGAPVAVLLGHSSVVNSVRFHPTKNVVVTASNDGRCFCYTLPEIPCVNENESNEPETKLQTAQRLNAIKAYLLSLHPVFSLSHGAVRQGARSCKVLCLSFSRCGKYVITGGQDGIGRVWDVSIFSSSDAPVSASQYQHEGELQINDPGANPPPPKYHQQVFLIFRCNHKWLRHFQLLHKKQPPCQMLTLLNQGKRLSTSRKYNCQQMARMLPRQQTQLPELPQNGVPLASIVDVDAPQVPTKEPIALLQGHTGPITNIVYSNDGNLIATASIKDGTTRIWQWDKKRKKLTHKVLFEEETDANDQFASLYGVQTRKRAAPAVDTLSWTHDDKRLITLHSVKPDSHASDADWKQRVRIWDPSTGKLLMTLAAIDKEKKNGHTNAVFVMDVHPTDWRIVVTAGYDGRIFLWDIATGRMLKSYTNMSPDSELVPMLDGGFIPNGNGFCFTDRIGRLLIFGTGSGEQYAATPVQQYFQSDYAALITDRNFNVLDRETQQIPSMMASGPLVDIYQIEYPHQPPHLVRSGAASWTVDQYKENCRLRIQQATESELKCRVRHVDDDKDEIESFPSAIYNAPSLVMDPSSEVSGVPLATSSYRLNGAPVALLELRRRYNANARRGEAARRRSSASLDELEEEEEDAAPRTRRSWRNSIVLNARRIVESDDEGNTDNHTEGDHAGDGRRDSMDDPNEVVVESNDGFIVGDNQMDKFDRSVTYEQLLEAKRIQLRTTRDNTVTADGEEALIPCAFCHGGDDGSVLKLPGDSMGIYPLINGAQRLFVHDQCAIASPLCFNRGGKWYNVTKEIRRGRSLICVECKRRGATVGCTVPSCPKSYHWKCAIGCGWSMNQMHFYCPTHESLRSEEERKEAEGGDAQNDPVTKRFGRVFHREWLQRMSLANVQSYVPQVGDYVTYFPQGHLVYLRVLLLREPAFLLRFRKFFALKCRVVDVKYVFPTLKDGTEEETKTDEPDAPPASGYFHSESSPFAAFTGVDAHLSLSQEIASERFEFNFMYHAHDVANFIVLDHVYENGVRGEWQVGERIEMPIVELDPHGVETPAGVTYGTIRGFIPKFVDSERHVLSPWESVEVDWEDPELAGVVVSPWEIEPVTGSTRRQEKRHADVQRRESRLHRSRRITGGKRALLLQEVDTVMNLSISRDFLYPVDNTFLDYILTVANPIDLTKIQQRVRSGYYRQVEAFIADAQLLYINCETYNVPTSSIAQNSRSIYAALLSQRTGTPKEIAECLRILPTILSKDLMTTAMTNKTKVLLWRQRHHLLQCIRRT</sequence>
<dbReference type="STRING" id="431595.K3W7P8"/>
<reference evidence="12" key="3">
    <citation type="submission" date="2015-02" db="UniProtKB">
        <authorList>
            <consortium name="EnsemblProtists"/>
        </authorList>
    </citation>
    <scope>IDENTIFICATION</scope>
    <source>
        <strain evidence="12">DAOM BR144</strain>
    </source>
</reference>
<name>K3W7P8_GLOUD</name>
<dbReference type="PROSITE" id="PS51805">
    <property type="entry name" value="EPHD"/>
    <property type="match status" value="1"/>
</dbReference>
<dbReference type="Pfam" id="PF25437">
    <property type="entry name" value="BRWD1_N"/>
    <property type="match status" value="1"/>
</dbReference>
<dbReference type="eggNOG" id="KOG1084">
    <property type="taxonomic scope" value="Eukaryota"/>
</dbReference>
<dbReference type="InterPro" id="IPR015943">
    <property type="entry name" value="WD40/YVTN_repeat-like_dom_sf"/>
</dbReference>
<dbReference type="SMART" id="SM00320">
    <property type="entry name" value="WD40"/>
    <property type="match status" value="6"/>
</dbReference>
<dbReference type="PANTHER" id="PTHR16266">
    <property type="entry name" value="WD REPEAT DOMAIN 9"/>
    <property type="match status" value="1"/>
</dbReference>